<name>A0AA96WYZ4_9CYAN</name>
<dbReference type="PANTHER" id="PTHR30160:SF1">
    <property type="entry name" value="LIPOPOLYSACCHARIDE 1,2-N-ACETYLGLUCOSAMINETRANSFERASE-RELATED"/>
    <property type="match status" value="1"/>
</dbReference>
<dbReference type="Pfam" id="PF01075">
    <property type="entry name" value="Glyco_transf_9"/>
    <property type="match status" value="2"/>
</dbReference>
<accession>A0AA96WYZ4</accession>
<keyword evidence="1" id="KW-0328">Glycosyltransferase</keyword>
<organism evidence="4">
    <name type="scientific">Leptolyngbya sp. NK1-12</name>
    <dbReference type="NCBI Taxonomy" id="2547451"/>
    <lineage>
        <taxon>Bacteria</taxon>
        <taxon>Bacillati</taxon>
        <taxon>Cyanobacteriota</taxon>
        <taxon>Cyanophyceae</taxon>
        <taxon>Leptolyngbyales</taxon>
        <taxon>Leptolyngbyaceae</taxon>
        <taxon>Leptolyngbya group</taxon>
        <taxon>Leptolyngbya</taxon>
    </lineage>
</organism>
<dbReference type="CDD" id="cd03789">
    <property type="entry name" value="GT9_LPS_heptosyltransferase"/>
    <property type="match status" value="2"/>
</dbReference>
<dbReference type="RefSeq" id="WP_316437023.1">
    <property type="nucleotide sequence ID" value="NZ_CP053587.1"/>
</dbReference>
<dbReference type="AlphaFoldDB" id="A0AA96WYZ4"/>
<dbReference type="GO" id="GO:0009244">
    <property type="term" value="P:lipopolysaccharide core region biosynthetic process"/>
    <property type="evidence" value="ECO:0007669"/>
    <property type="project" value="TreeGrafter"/>
</dbReference>
<gene>
    <name evidence="4" type="ORF">HJG54_31215</name>
</gene>
<sequence length="744" mass="81857">MQIRQILFIELLGGIGDLVIALPAIHALACTHPAARLTVLTFAPAAELLQTDPLVQQIVIAPNGQAKQAVAQILQSDQFDLIVSDTNYDQIADLITNHQRQTAHSPITITNLWRSPPDDQRVSDRFLRILCSEGVITQDYADAQAQLHLTASEYREAQQALGAAYRPLVVFCPDAGMVIKRWPLANFVALGNALQQQYGATILILVGSEPEAAEGLATELRANNISEKSGEAVRVWPRSSLRQVAAVIAQADLIIAADTGLAQIAAALNVPTITLFGPSWHARYGQLPPHVNLQGFSACPERKISNFTEQRCWYSGHCPYEWRTCLEDITPDQVMKAAQPLLEQQLISSASSLTELSTESSTESSTEPDLSFQFVNHSAWQAVRNLLVMRLDNIGDVIMTSPALYALRQALPTAKLTLMASPGGALTAPLLPWVDAVLPWRVLWQDLGRLAFDPEREWELIHTLRRHQFDAVIIFTSFSQSPHPAALVAALAGIPLRLGESKEQDSWLTHAVTAAPDAIHQVDRNLRLIASVGFEIPDRRLKLSIPHQATQTARQLVQSLDSSPLEEMASSAQFPPYLLLNPWTSCQSRNYETERFALAARELSRQTGWPVVVTGVEKDRPQVPSLLTQLGSSVLDLVGATSLAELAALIAQARLVLTNNTSTMHIADATNTPSVILFAGTELESQWKPRYSLNRVLRYSTVCSPCYQFKCPYQLQCLDILPETVITAGLELLQPVDLEYMSLS</sequence>
<dbReference type="GO" id="GO:0008713">
    <property type="term" value="F:ADP-heptose-lipopolysaccharide heptosyltransferase activity"/>
    <property type="evidence" value="ECO:0007669"/>
    <property type="project" value="TreeGrafter"/>
</dbReference>
<dbReference type="EMBL" id="CP053587">
    <property type="protein sequence ID" value="WNZ27357.1"/>
    <property type="molecule type" value="Genomic_DNA"/>
</dbReference>
<dbReference type="Gene3D" id="3.40.50.2000">
    <property type="entry name" value="Glycogen Phosphorylase B"/>
    <property type="match status" value="4"/>
</dbReference>
<dbReference type="InterPro" id="IPR051199">
    <property type="entry name" value="LPS_LOS_Heptosyltrfase"/>
</dbReference>
<reference evidence="4" key="1">
    <citation type="submission" date="2020-05" db="EMBL/GenBank/DDBJ databases">
        <authorList>
            <person name="Zhu T."/>
            <person name="Keshari N."/>
            <person name="Lu X."/>
        </authorList>
    </citation>
    <scope>NUCLEOTIDE SEQUENCE</scope>
    <source>
        <strain evidence="4">NK1-12</strain>
    </source>
</reference>
<keyword evidence="3" id="KW-1133">Transmembrane helix</keyword>
<protein>
    <submittedName>
        <fullName evidence="4">Glycosyltransferase family 9 protein</fullName>
    </submittedName>
</protein>
<dbReference type="InterPro" id="IPR002201">
    <property type="entry name" value="Glyco_trans_9"/>
</dbReference>
<dbReference type="PANTHER" id="PTHR30160">
    <property type="entry name" value="TETRAACYLDISACCHARIDE 4'-KINASE-RELATED"/>
    <property type="match status" value="1"/>
</dbReference>
<proteinExistence type="predicted"/>
<feature type="transmembrane region" description="Helical" evidence="3">
    <location>
        <begin position="7"/>
        <end position="29"/>
    </location>
</feature>
<dbReference type="GO" id="GO:0005829">
    <property type="term" value="C:cytosol"/>
    <property type="evidence" value="ECO:0007669"/>
    <property type="project" value="TreeGrafter"/>
</dbReference>
<dbReference type="SUPFAM" id="SSF53756">
    <property type="entry name" value="UDP-Glycosyltransferase/glycogen phosphorylase"/>
    <property type="match status" value="2"/>
</dbReference>
<keyword evidence="3" id="KW-0472">Membrane</keyword>
<evidence type="ECO:0000256" key="1">
    <source>
        <dbReference type="ARBA" id="ARBA00022676"/>
    </source>
</evidence>
<keyword evidence="2" id="KW-0808">Transferase</keyword>
<evidence type="ECO:0000256" key="2">
    <source>
        <dbReference type="ARBA" id="ARBA00022679"/>
    </source>
</evidence>
<evidence type="ECO:0000313" key="4">
    <source>
        <dbReference type="EMBL" id="WNZ27357.1"/>
    </source>
</evidence>
<keyword evidence="3" id="KW-0812">Transmembrane</keyword>
<evidence type="ECO:0000256" key="3">
    <source>
        <dbReference type="SAM" id="Phobius"/>
    </source>
</evidence>